<dbReference type="PANTHER" id="PTHR48003:SF4">
    <property type="entry name" value="LRR RECEPTOR-LIKE SERINE_THREONINE-PROTEIN KINASE GHR1"/>
    <property type="match status" value="1"/>
</dbReference>
<dbReference type="Proteomes" id="UP001341840">
    <property type="component" value="Unassembled WGS sequence"/>
</dbReference>
<organism evidence="1 2">
    <name type="scientific">Stylosanthes scabra</name>
    <dbReference type="NCBI Taxonomy" id="79078"/>
    <lineage>
        <taxon>Eukaryota</taxon>
        <taxon>Viridiplantae</taxon>
        <taxon>Streptophyta</taxon>
        <taxon>Embryophyta</taxon>
        <taxon>Tracheophyta</taxon>
        <taxon>Spermatophyta</taxon>
        <taxon>Magnoliopsida</taxon>
        <taxon>eudicotyledons</taxon>
        <taxon>Gunneridae</taxon>
        <taxon>Pentapetalae</taxon>
        <taxon>rosids</taxon>
        <taxon>fabids</taxon>
        <taxon>Fabales</taxon>
        <taxon>Fabaceae</taxon>
        <taxon>Papilionoideae</taxon>
        <taxon>50 kb inversion clade</taxon>
        <taxon>dalbergioids sensu lato</taxon>
        <taxon>Dalbergieae</taxon>
        <taxon>Pterocarpus clade</taxon>
        <taxon>Stylosanthes</taxon>
    </lineage>
</organism>
<dbReference type="InterPro" id="IPR053059">
    <property type="entry name" value="Inactive_SerThr-Kinase_ABA"/>
</dbReference>
<dbReference type="SUPFAM" id="SSF52058">
    <property type="entry name" value="L domain-like"/>
    <property type="match status" value="1"/>
</dbReference>
<dbReference type="PANTHER" id="PTHR48003">
    <property type="entry name" value="OS07G0626500 PROTEIN"/>
    <property type="match status" value="1"/>
</dbReference>
<dbReference type="InterPro" id="IPR001611">
    <property type="entry name" value="Leu-rich_rpt"/>
</dbReference>
<sequence length="93" mass="10269">MSDNKLTGLVRGSEQPVCEGLKMLDLSYNQLSGELPGFDFVELLVLKLSNNSFSGFIPTGLLKGDSSILNELDLNRQILRCNEYNDINNTSLS</sequence>
<evidence type="ECO:0000313" key="2">
    <source>
        <dbReference type="Proteomes" id="UP001341840"/>
    </source>
</evidence>
<proteinExistence type="predicted"/>
<dbReference type="Gene3D" id="3.80.10.10">
    <property type="entry name" value="Ribonuclease Inhibitor"/>
    <property type="match status" value="1"/>
</dbReference>
<evidence type="ECO:0000313" key="1">
    <source>
        <dbReference type="EMBL" id="MED6148734.1"/>
    </source>
</evidence>
<dbReference type="InterPro" id="IPR032675">
    <property type="entry name" value="LRR_dom_sf"/>
</dbReference>
<dbReference type="Pfam" id="PF00560">
    <property type="entry name" value="LRR_1"/>
    <property type="match status" value="2"/>
</dbReference>
<name>A0ABU6TIZ4_9FABA</name>
<accession>A0ABU6TIZ4</accession>
<reference evidence="1 2" key="1">
    <citation type="journal article" date="2023" name="Plants (Basel)">
        <title>Bridging the Gap: Combining Genomics and Transcriptomics Approaches to Understand Stylosanthes scabra, an Orphan Legume from the Brazilian Caatinga.</title>
        <authorList>
            <person name="Ferreira-Neto J.R.C."/>
            <person name="da Silva M.D."/>
            <person name="Binneck E."/>
            <person name="de Melo N.F."/>
            <person name="da Silva R.H."/>
            <person name="de Melo A.L.T.M."/>
            <person name="Pandolfi V."/>
            <person name="Bustamante F.O."/>
            <person name="Brasileiro-Vidal A.C."/>
            <person name="Benko-Iseppon A.M."/>
        </authorList>
    </citation>
    <scope>NUCLEOTIDE SEQUENCE [LARGE SCALE GENOMIC DNA]</scope>
    <source>
        <tissue evidence="1">Leaves</tissue>
    </source>
</reference>
<keyword evidence="2" id="KW-1185">Reference proteome</keyword>
<gene>
    <name evidence="1" type="ORF">PIB30_055642</name>
</gene>
<protein>
    <submittedName>
        <fullName evidence="1">Uncharacterized protein</fullName>
    </submittedName>
</protein>
<comment type="caution">
    <text evidence="1">The sequence shown here is derived from an EMBL/GenBank/DDBJ whole genome shotgun (WGS) entry which is preliminary data.</text>
</comment>
<dbReference type="EMBL" id="JASCZI010091057">
    <property type="protein sequence ID" value="MED6148734.1"/>
    <property type="molecule type" value="Genomic_DNA"/>
</dbReference>